<dbReference type="EMBL" id="CP002458">
    <property type="protein sequence ID" value="ADV34438.1"/>
    <property type="molecule type" value="Genomic_DNA"/>
</dbReference>
<evidence type="ECO:0000313" key="2">
    <source>
        <dbReference type="Proteomes" id="UP000007473"/>
    </source>
</evidence>
<protein>
    <submittedName>
        <fullName evidence="1">Uncharacterized protein</fullName>
    </submittedName>
</protein>
<organism evidence="1 2">
    <name type="scientific">Mycoplasmopsis fermentans (strain M64)</name>
    <name type="common">Mycoplasma fermentans</name>
    <dbReference type="NCBI Taxonomy" id="943945"/>
    <lineage>
        <taxon>Bacteria</taxon>
        <taxon>Bacillati</taxon>
        <taxon>Mycoplasmatota</taxon>
        <taxon>Mycoplasmoidales</taxon>
        <taxon>Metamycoplasmataceae</taxon>
        <taxon>Mycoplasmopsis</taxon>
    </lineage>
</organism>
<reference evidence="1 2" key="1">
    <citation type="journal article" date="2011" name="J. Bacteriol.">
        <title>Genome sequence of the repetitive-sequence-rich Mycoplasma fermentans strain M64.</title>
        <authorList>
            <person name="Shu H.W."/>
            <person name="Liu T.T."/>
            <person name="Chang H.Y."/>
            <person name="Liu Y.M."/>
            <person name="Wu K.M."/>
            <person name="Shu H.Y."/>
            <person name="Tsai S.F."/>
            <person name="Hsiao K.J."/>
            <person name="Hu W.S."/>
            <person name="Ng W.V."/>
        </authorList>
    </citation>
    <scope>NUCLEOTIDE SEQUENCE [LARGE SCALE GENOMIC DNA]</scope>
    <source>
        <strain evidence="1 2">M64</strain>
    </source>
</reference>
<dbReference type="Proteomes" id="UP000007473">
    <property type="component" value="Chromosome"/>
</dbReference>
<proteinExistence type="predicted"/>
<dbReference type="KEGG" id="mfm:MfeM64YM_0438"/>
<accession>A0AB32XBX3</accession>
<gene>
    <name evidence="1" type="ordered locus">MfeM64YM_0438</name>
</gene>
<name>A0AB32XBX3_MYCFM</name>
<dbReference type="AlphaFoldDB" id="A0AB32XBX3"/>
<evidence type="ECO:0000313" key="1">
    <source>
        <dbReference type="EMBL" id="ADV34438.1"/>
    </source>
</evidence>
<sequence>MKREPINPVIDEITEKF</sequence>